<dbReference type="InterPro" id="IPR021122">
    <property type="entry name" value="RNA_ligase_dom_REL/Rnl2"/>
</dbReference>
<organism evidence="2 3">
    <name type="scientific">Streptomyces phage Wakanda</name>
    <dbReference type="NCBI Taxonomy" id="2713267"/>
    <lineage>
        <taxon>Viruses</taxon>
        <taxon>Duplodnaviria</taxon>
        <taxon>Heunggongvirae</taxon>
        <taxon>Uroviricota</taxon>
        <taxon>Caudoviricetes</taxon>
        <taxon>Stanwilliamsviridae</taxon>
        <taxon>Loccivirinae</taxon>
        <taxon>Wakandavirus</taxon>
        <taxon>Wakandavirus wakanda</taxon>
    </lineage>
</organism>
<name>A0A6G8R2I0_9CAUD</name>
<dbReference type="SUPFAM" id="SSF56091">
    <property type="entry name" value="DNA ligase/mRNA capping enzyme, catalytic domain"/>
    <property type="match status" value="1"/>
</dbReference>
<evidence type="ECO:0000313" key="3">
    <source>
        <dbReference type="Proteomes" id="UP000501266"/>
    </source>
</evidence>
<dbReference type="Gene3D" id="3.30.470.30">
    <property type="entry name" value="DNA ligase/mRNA capping enzyme"/>
    <property type="match status" value="1"/>
</dbReference>
<reference evidence="2 3" key="1">
    <citation type="submission" date="2020-02" db="EMBL/GenBank/DDBJ databases">
        <authorList>
            <person name="Bullock J.N."/>
            <person name="Barnes M.L."/>
            <person name="Kankolongo K.M."/>
            <person name="Dejene B.A."/>
            <person name="Lindsay P.E."/>
            <person name="Bhuiyan S."/>
            <person name="Nayek S."/>
            <person name="Hughes L.E."/>
            <person name="Garlena R.A."/>
            <person name="Russell D.A."/>
            <person name="Pope W.H."/>
            <person name="Jacobs-Sera D."/>
            <person name="Hatfull G.F."/>
        </authorList>
    </citation>
    <scope>NUCLEOTIDE SEQUENCE [LARGE SCALE GENOMIC DNA]</scope>
</reference>
<dbReference type="Pfam" id="PF09414">
    <property type="entry name" value="RNA_ligase"/>
    <property type="match status" value="1"/>
</dbReference>
<keyword evidence="3" id="KW-1185">Reference proteome</keyword>
<feature type="domain" description="RNA ligase" evidence="1">
    <location>
        <begin position="36"/>
        <end position="205"/>
    </location>
</feature>
<evidence type="ECO:0000259" key="1">
    <source>
        <dbReference type="Pfam" id="PF09414"/>
    </source>
</evidence>
<dbReference type="Proteomes" id="UP000501266">
    <property type="component" value="Segment"/>
</dbReference>
<dbReference type="EMBL" id="MT024865">
    <property type="protein sequence ID" value="QIN94168.1"/>
    <property type="molecule type" value="Genomic_DNA"/>
</dbReference>
<dbReference type="GO" id="GO:0016874">
    <property type="term" value="F:ligase activity"/>
    <property type="evidence" value="ECO:0007669"/>
    <property type="project" value="UniProtKB-KW"/>
</dbReference>
<sequence length="215" mass="24727">MIEYPKTENLFKRNPKKKSELLIGEFTRPEFALINRWHVTEKVDGTNVQLKFFKDGLWEWYGRTANAQFTIGQNDYLDDLGFAIHQDVAKGMDQFGLDSMTLYGELYGPKIQAGGNYSDVLGFRLFDIMVNDKTWLGADQVKGNADAFGLDYVPYFGHLTTDEIFEMVQTGFISTFSKNREYQAEGIVAVTPVPMYDQRGQRIKFKLKTKDLRNV</sequence>
<keyword evidence="2" id="KW-0436">Ligase</keyword>
<evidence type="ECO:0000313" key="2">
    <source>
        <dbReference type="EMBL" id="QIN94168.1"/>
    </source>
</evidence>
<dbReference type="KEGG" id="vg:77928043"/>
<dbReference type="Gene3D" id="3.30.1490.70">
    <property type="match status" value="1"/>
</dbReference>
<proteinExistence type="predicted"/>
<accession>A0A6G8R2I0</accession>
<gene>
    <name evidence="2" type="primary">207</name>
    <name evidence="2" type="ORF">SEA_WAKANDA_207</name>
</gene>
<protein>
    <submittedName>
        <fullName evidence="2">RNA ligase</fullName>
    </submittedName>
</protein>
<dbReference type="RefSeq" id="YP_010652259.1">
    <property type="nucleotide sequence ID" value="NC_070785.1"/>
</dbReference>
<dbReference type="GeneID" id="77928043"/>